<dbReference type="Pfam" id="PF11306">
    <property type="entry name" value="DUF3108"/>
    <property type="match status" value="1"/>
</dbReference>
<feature type="compositionally biased region" description="Low complexity" evidence="1">
    <location>
        <begin position="103"/>
        <end position="118"/>
    </location>
</feature>
<keyword evidence="3" id="KW-1185">Reference proteome</keyword>
<dbReference type="Proteomes" id="UP001379945">
    <property type="component" value="Unassembled WGS sequence"/>
</dbReference>
<evidence type="ECO:0000256" key="1">
    <source>
        <dbReference type="SAM" id="MobiDB-lite"/>
    </source>
</evidence>
<reference evidence="2 3" key="1">
    <citation type="submission" date="2024-04" db="EMBL/GenBank/DDBJ databases">
        <title>Novel species of the genus Ideonella isolated from streams.</title>
        <authorList>
            <person name="Lu H."/>
        </authorList>
    </citation>
    <scope>NUCLEOTIDE SEQUENCE [LARGE SCALE GENOMIC DNA]</scope>
    <source>
        <strain evidence="2 3">LYT19W</strain>
    </source>
</reference>
<dbReference type="RefSeq" id="WP_341399524.1">
    <property type="nucleotide sequence ID" value="NZ_JBBUTI010000008.1"/>
</dbReference>
<evidence type="ECO:0000313" key="3">
    <source>
        <dbReference type="Proteomes" id="UP001379945"/>
    </source>
</evidence>
<feature type="compositionally biased region" description="Pro residues" evidence="1">
    <location>
        <begin position="69"/>
        <end position="78"/>
    </location>
</feature>
<name>A0ABU9C5P5_9BURK</name>
<accession>A0ABU9C5P5</accession>
<proteinExistence type="predicted"/>
<gene>
    <name evidence="2" type="ORF">AACH00_12735</name>
</gene>
<dbReference type="EMBL" id="JBBUTI010000008">
    <property type="protein sequence ID" value="MEK8047219.1"/>
    <property type="molecule type" value="Genomic_DNA"/>
</dbReference>
<dbReference type="InterPro" id="IPR021457">
    <property type="entry name" value="DUF3108"/>
</dbReference>
<feature type="region of interest" description="Disordered" evidence="1">
    <location>
        <begin position="69"/>
        <end position="134"/>
    </location>
</feature>
<comment type="caution">
    <text evidence="2">The sequence shown here is derived from an EMBL/GenBank/DDBJ whole genome shotgun (WGS) entry which is preliminary data.</text>
</comment>
<protein>
    <submittedName>
        <fullName evidence="2">DUF3108 domain-containing protein</fullName>
    </submittedName>
</protein>
<evidence type="ECO:0000313" key="2">
    <source>
        <dbReference type="EMBL" id="MEK8047219.1"/>
    </source>
</evidence>
<organism evidence="2 3">
    <name type="scientific">Ideonella margarita</name>
    <dbReference type="NCBI Taxonomy" id="2984191"/>
    <lineage>
        <taxon>Bacteria</taxon>
        <taxon>Pseudomonadati</taxon>
        <taxon>Pseudomonadota</taxon>
        <taxon>Betaproteobacteria</taxon>
        <taxon>Burkholderiales</taxon>
        <taxon>Sphaerotilaceae</taxon>
        <taxon>Ideonella</taxon>
    </lineage>
</organism>
<sequence>MSAVARALAHAPARRWAQLGLLVAVLVVHWQLLAPGMARWAANLPATPTDAEAPVAMLVVAVAEQPPALAPAAPPTPTRHPTHRASAAEPIPAPPPATEVLEPEAAPANPAQATAAAREPARPPPAERNQPAPQLPAAGHWAYTAQRGERVGQAQLDWEPQPDGSYRLAWRLTLAGRPATGWSSQGQLSAEDGLLPQRMVEHRGERATRAVNFQRDKQVVSFSGSTAAHPLETGTQDRASWLVQLAGLAQAMGQRLQAGHSLVVPVALPGGQLDAWQFEVVGPVLLTLPGHTALPCVHLLREPARPWDQRVEVWLAPSMGHWPVQLRHTPVPSGEPLLLQWAGDRATEIPGAPTSTAFTTPAHP</sequence>